<proteinExistence type="predicted"/>
<feature type="signal peptide" evidence="1">
    <location>
        <begin position="1"/>
        <end position="24"/>
    </location>
</feature>
<dbReference type="Gene3D" id="3.30.1330.60">
    <property type="entry name" value="OmpA-like domain"/>
    <property type="match status" value="1"/>
</dbReference>
<feature type="domain" description="OmpA-like" evidence="2">
    <location>
        <begin position="202"/>
        <end position="271"/>
    </location>
</feature>
<dbReference type="PROSITE" id="PS51257">
    <property type="entry name" value="PROKAR_LIPOPROTEIN"/>
    <property type="match status" value="1"/>
</dbReference>
<dbReference type="EMBL" id="BAABKY010000002">
    <property type="protein sequence ID" value="GAA5076350.1"/>
    <property type="molecule type" value="Genomic_DNA"/>
</dbReference>
<keyword evidence="1" id="KW-0732">Signal</keyword>
<evidence type="ECO:0000313" key="3">
    <source>
        <dbReference type="EMBL" id="GAA5076350.1"/>
    </source>
</evidence>
<name>A0ABP9LDN4_9GAMM</name>
<sequence>MTAARPTRSFVRPVLLPLAIAALAATSACQRDAAPPAEVATDAAPVAQFDARLNLVNNNGQVRFDGTVDSTTTRDAIVAALTRAYGTERVSGHVAVDRGARPAPWQAALPQFLAAFTQPGAAVSFEGRRIELSGHASDADRKALLARAELLYPGYAYAGLFKGIGDDAGDGADAVLANVKPGTSGNALVDALNEAVAETPIRFEPGSARVSPDSLALLSKAAQVIQAAGTQTRLEVAGPTGEDPSLSQQRAEAIKVQLIINGVNPALIETARQAVNGDAARFRLLP</sequence>
<evidence type="ECO:0000259" key="2">
    <source>
        <dbReference type="Pfam" id="PF00691"/>
    </source>
</evidence>
<gene>
    <name evidence="3" type="ORF">GCM10025759_20890</name>
</gene>
<dbReference type="InterPro" id="IPR036737">
    <property type="entry name" value="OmpA-like_sf"/>
</dbReference>
<dbReference type="SUPFAM" id="SSF103088">
    <property type="entry name" value="OmpA-like"/>
    <property type="match status" value="1"/>
</dbReference>
<evidence type="ECO:0000256" key="1">
    <source>
        <dbReference type="SAM" id="SignalP"/>
    </source>
</evidence>
<evidence type="ECO:0000313" key="4">
    <source>
        <dbReference type="Proteomes" id="UP001501083"/>
    </source>
</evidence>
<dbReference type="RefSeq" id="WP_158985439.1">
    <property type="nucleotide sequence ID" value="NZ_BAABKY010000002.1"/>
</dbReference>
<organism evidence="3 4">
    <name type="scientific">Lysobacter panacisoli</name>
    <dbReference type="NCBI Taxonomy" id="1255263"/>
    <lineage>
        <taxon>Bacteria</taxon>
        <taxon>Pseudomonadati</taxon>
        <taxon>Pseudomonadota</taxon>
        <taxon>Gammaproteobacteria</taxon>
        <taxon>Lysobacterales</taxon>
        <taxon>Lysobacteraceae</taxon>
        <taxon>Lysobacter</taxon>
    </lineage>
</organism>
<dbReference type="InterPro" id="IPR006665">
    <property type="entry name" value="OmpA-like"/>
</dbReference>
<protein>
    <recommendedName>
        <fullName evidence="2">OmpA-like domain-containing protein</fullName>
    </recommendedName>
</protein>
<dbReference type="Gene3D" id="3.40.1520.20">
    <property type="match status" value="1"/>
</dbReference>
<keyword evidence="4" id="KW-1185">Reference proteome</keyword>
<feature type="chain" id="PRO_5045831955" description="OmpA-like domain-containing protein" evidence="1">
    <location>
        <begin position="25"/>
        <end position="286"/>
    </location>
</feature>
<reference evidence="4" key="1">
    <citation type="journal article" date="2019" name="Int. J. Syst. Evol. Microbiol.">
        <title>The Global Catalogue of Microorganisms (GCM) 10K type strain sequencing project: providing services to taxonomists for standard genome sequencing and annotation.</title>
        <authorList>
            <consortium name="The Broad Institute Genomics Platform"/>
            <consortium name="The Broad Institute Genome Sequencing Center for Infectious Disease"/>
            <person name="Wu L."/>
            <person name="Ma J."/>
        </authorList>
    </citation>
    <scope>NUCLEOTIDE SEQUENCE [LARGE SCALE GENOMIC DNA]</scope>
    <source>
        <strain evidence="4">JCM 19212</strain>
    </source>
</reference>
<dbReference type="Proteomes" id="UP001501083">
    <property type="component" value="Unassembled WGS sequence"/>
</dbReference>
<accession>A0ABP9LDN4</accession>
<comment type="caution">
    <text evidence="3">The sequence shown here is derived from an EMBL/GenBank/DDBJ whole genome shotgun (WGS) entry which is preliminary data.</text>
</comment>
<dbReference type="Pfam" id="PF00691">
    <property type="entry name" value="OmpA"/>
    <property type="match status" value="1"/>
</dbReference>